<reference evidence="2" key="1">
    <citation type="journal article" date="2021" name="Nat. Commun.">
        <title>Genetic determinants of endophytism in the Arabidopsis root mycobiome.</title>
        <authorList>
            <person name="Mesny F."/>
            <person name="Miyauchi S."/>
            <person name="Thiergart T."/>
            <person name="Pickel B."/>
            <person name="Atanasova L."/>
            <person name="Karlsson M."/>
            <person name="Huettel B."/>
            <person name="Barry K.W."/>
            <person name="Haridas S."/>
            <person name="Chen C."/>
            <person name="Bauer D."/>
            <person name="Andreopoulos W."/>
            <person name="Pangilinan J."/>
            <person name="LaButti K."/>
            <person name="Riley R."/>
            <person name="Lipzen A."/>
            <person name="Clum A."/>
            <person name="Drula E."/>
            <person name="Henrissat B."/>
            <person name="Kohler A."/>
            <person name="Grigoriev I.V."/>
            <person name="Martin F.M."/>
            <person name="Hacquard S."/>
        </authorList>
    </citation>
    <scope>NUCLEOTIDE SEQUENCE</scope>
    <source>
        <strain evidence="2">MPI-CAGE-AT-0021</strain>
    </source>
</reference>
<accession>A0A9P9EY77</accession>
<dbReference type="Proteomes" id="UP000717696">
    <property type="component" value="Unassembled WGS sequence"/>
</dbReference>
<keyword evidence="1" id="KW-1133">Transmembrane helix</keyword>
<gene>
    <name evidence="2" type="ORF">B0J13DRAFT_524875</name>
</gene>
<feature type="transmembrane region" description="Helical" evidence="1">
    <location>
        <begin position="125"/>
        <end position="149"/>
    </location>
</feature>
<evidence type="ECO:0000313" key="3">
    <source>
        <dbReference type="Proteomes" id="UP000717696"/>
    </source>
</evidence>
<dbReference type="EMBL" id="JAGMUU010000008">
    <property type="protein sequence ID" value="KAH7147172.1"/>
    <property type="molecule type" value="Genomic_DNA"/>
</dbReference>
<keyword evidence="1" id="KW-0472">Membrane</keyword>
<evidence type="ECO:0000256" key="1">
    <source>
        <dbReference type="SAM" id="Phobius"/>
    </source>
</evidence>
<keyword evidence="1" id="KW-0812">Transmembrane</keyword>
<comment type="caution">
    <text evidence="2">The sequence shown here is derived from an EMBL/GenBank/DDBJ whole genome shotgun (WGS) entry which is preliminary data.</text>
</comment>
<protein>
    <submittedName>
        <fullName evidence="2">Uncharacterized protein</fullName>
    </submittedName>
</protein>
<keyword evidence="3" id="KW-1185">Reference proteome</keyword>
<proteinExistence type="predicted"/>
<organism evidence="2 3">
    <name type="scientific">Dactylonectria estremocensis</name>
    <dbReference type="NCBI Taxonomy" id="1079267"/>
    <lineage>
        <taxon>Eukaryota</taxon>
        <taxon>Fungi</taxon>
        <taxon>Dikarya</taxon>
        <taxon>Ascomycota</taxon>
        <taxon>Pezizomycotina</taxon>
        <taxon>Sordariomycetes</taxon>
        <taxon>Hypocreomycetidae</taxon>
        <taxon>Hypocreales</taxon>
        <taxon>Nectriaceae</taxon>
        <taxon>Dactylonectria</taxon>
    </lineage>
</organism>
<name>A0A9P9EY77_9HYPO</name>
<sequence>MTGKIQRSPQYHLQTGTGHPARCLPAGNSLDSSVGPYDATGCLYGSHDGYFGSRIDISGGGGKCSLRCQGELSVPLWVRDLNNEFISHNRHIQFSPFPAAEMDGGIKVLDRMNASSPTIFAEDNALVFFFLSPMVSCFAVIISNVWWFLILGLPVSSRGNLCGTDRRARVNAVRRHVGELNGKNGPRF</sequence>
<dbReference type="AlphaFoldDB" id="A0A9P9EY77"/>
<evidence type="ECO:0000313" key="2">
    <source>
        <dbReference type="EMBL" id="KAH7147172.1"/>
    </source>
</evidence>